<dbReference type="CDD" id="cd00056">
    <property type="entry name" value="ENDO3c"/>
    <property type="match status" value="1"/>
</dbReference>
<dbReference type="Gene3D" id="1.10.340.30">
    <property type="entry name" value="Hypothetical protein, domain 2"/>
    <property type="match status" value="1"/>
</dbReference>
<feature type="compositionally biased region" description="Pro residues" evidence="9">
    <location>
        <begin position="495"/>
        <end position="518"/>
    </location>
</feature>
<protein>
    <submittedName>
        <fullName evidence="11">HhH-GPD base excision DNA repair family protein</fullName>
    </submittedName>
</protein>
<dbReference type="PANTHER" id="PTHR46213:SF13">
    <property type="entry name" value="DEMETER-LIKE PROTEIN 2-RELATED"/>
    <property type="match status" value="1"/>
</dbReference>
<proteinExistence type="inferred from homology"/>
<keyword evidence="8" id="KW-0539">Nucleus</keyword>
<feature type="compositionally biased region" description="Pro residues" evidence="9">
    <location>
        <begin position="1651"/>
        <end position="1668"/>
    </location>
</feature>
<evidence type="ECO:0000256" key="4">
    <source>
        <dbReference type="ARBA" id="ARBA00022723"/>
    </source>
</evidence>
<evidence type="ECO:0000256" key="8">
    <source>
        <dbReference type="ARBA" id="ARBA00023242"/>
    </source>
</evidence>
<dbReference type="SMART" id="SM00525">
    <property type="entry name" value="FES"/>
    <property type="match status" value="1"/>
</dbReference>
<comment type="subcellular location">
    <subcellularLocation>
        <location evidence="2">Nucleus</location>
    </subcellularLocation>
</comment>
<feature type="region of interest" description="Disordered" evidence="9">
    <location>
        <begin position="1616"/>
        <end position="1635"/>
    </location>
</feature>
<reference evidence="11 12" key="1">
    <citation type="journal article" date="2014" name="Nat. Commun.">
        <title>Klebsormidium flaccidum genome reveals primary factors for plant terrestrial adaptation.</title>
        <authorList>
            <person name="Hori K."/>
            <person name="Maruyama F."/>
            <person name="Fujisawa T."/>
            <person name="Togashi T."/>
            <person name="Yamamoto N."/>
            <person name="Seo M."/>
            <person name="Sato S."/>
            <person name="Yamada T."/>
            <person name="Mori H."/>
            <person name="Tajima N."/>
            <person name="Moriyama T."/>
            <person name="Ikeuchi M."/>
            <person name="Watanabe M."/>
            <person name="Wada H."/>
            <person name="Kobayashi K."/>
            <person name="Saito M."/>
            <person name="Masuda T."/>
            <person name="Sasaki-Sekimoto Y."/>
            <person name="Mashiguchi K."/>
            <person name="Awai K."/>
            <person name="Shimojima M."/>
            <person name="Masuda S."/>
            <person name="Iwai M."/>
            <person name="Nobusawa T."/>
            <person name="Narise T."/>
            <person name="Kondo S."/>
            <person name="Saito H."/>
            <person name="Sato R."/>
            <person name="Murakawa M."/>
            <person name="Ihara Y."/>
            <person name="Oshima-Yamada Y."/>
            <person name="Ohtaka K."/>
            <person name="Satoh M."/>
            <person name="Sonobe K."/>
            <person name="Ishii M."/>
            <person name="Ohtani R."/>
            <person name="Kanamori-Sato M."/>
            <person name="Honoki R."/>
            <person name="Miyazaki D."/>
            <person name="Mochizuki H."/>
            <person name="Umetsu J."/>
            <person name="Higashi K."/>
            <person name="Shibata D."/>
            <person name="Kamiya Y."/>
            <person name="Sato N."/>
            <person name="Nakamura Y."/>
            <person name="Tabata S."/>
            <person name="Ida S."/>
            <person name="Kurokawa K."/>
            <person name="Ohta H."/>
        </authorList>
    </citation>
    <scope>NUCLEOTIDE SEQUENCE [LARGE SCALE GENOMIC DNA]</scope>
    <source>
        <strain evidence="11 12">NIES-2285</strain>
    </source>
</reference>
<feature type="region of interest" description="Disordered" evidence="9">
    <location>
        <begin position="1363"/>
        <end position="1444"/>
    </location>
</feature>
<evidence type="ECO:0000256" key="2">
    <source>
        <dbReference type="ARBA" id="ARBA00004123"/>
    </source>
</evidence>
<dbReference type="Pfam" id="PF15628">
    <property type="entry name" value="RRM_DME"/>
    <property type="match status" value="1"/>
</dbReference>
<dbReference type="OrthoDB" id="5607at2759"/>
<feature type="compositionally biased region" description="Pro residues" evidence="9">
    <location>
        <begin position="843"/>
        <end position="860"/>
    </location>
</feature>
<evidence type="ECO:0000256" key="5">
    <source>
        <dbReference type="ARBA" id="ARBA00023004"/>
    </source>
</evidence>
<sequence length="1848" mass="197283">MNSPASMEAVGGVAQAATAGPETDLVKGPASPQPEVRRRKFKRARVVKDIKTVEVGPAGKQEQENPLENERAKMSASVRRFVARVQDVQGDRKFSEWKGSVVDSIVGTFLTQNVSDHLSSSAYMNIAARWPVSSEQPSVHDGSKGSPQGVWELRPEAGSAFDEVQGVSNPQPAVDAESAGVAARRAGNSASPFDALFSRCLLESVGAPEPSARIADGAATVTPALHNQNEKRDFFELRTAGNDGSWQGRSGEESGSEPQVWNIEEAGGVMVTGLPVGSSFGRGTCNPEDVPRGRKRLPVYEDGVDWEGVRAASLEDVADTIKERGMHVMLAQRIKSFLDKAKAEHGCLDLEWLRERPAAEAREYLNGLHGLGIKSTECILLLCLHKPAFPVDTNVGRICVRLGWVPLEPLDEELQLHLLDQYPIQQRLQEYLWRRLSHLDQRELYELHYQLITFGKVFCTKRQPNCLACPMRDECKHYASAKAHKEQKLALPEASPLPDPRTPPPVSPSPSAPSPPPLKNLKAPTPRFQPHGLDRPQFPTLQPTELSPQKGYEPHNVGEASGEDDLSRNWAVLRATGGSHRAWYTEVRDTGARLAAPVSGFGEGDARTGARQCPQDSTSEQGLALLKKLREMEPAVSASSRLQARIVPDPAILAFASNLPPPKPANMSGGEPPAGPEKVPSLRPSLRAPAAPHLLPPLDKPSSLQLSQAGNRLADLPRSLTTATVRETAPHTVVAAELQPRQLNSPGKIRQEERPALTDRPGAGSPGSHLDSPAVAHALSRPVACAKPSGVSPRSAAASGGPSIDRPTGLKRFADLSMGAQRALVELAVALSQRQAVGFSPRLSPPPLPVPIAPTSPQPQTPGKGRGPAHAQALEGLKRVWSARLTELEKAPLHNGSGGTAVKNASPKLSAFNVPPTSSSKSNSVSKMTLEQSTGQGLASPSFSRAIVPYQGFPSNSHHASPVSSPLLHPSLYGQDHRADQPSVTGLPDLNIPLSFPDEETARGLRETVKGAAQDARKRGIGRKVRVPTVFWALPLKRPEKLRTLRHAVRLPEDHPLLRQFQQREADDPCPYFAVLWPASLDPAFPTLLPDLNEIPLESSEAASGDRQTAGATKEVPEPVYLQGGHPAADLVVSDVSTVHAFREDESRGADVFETQRRRQLGATRSSLGVDTVALAEPAAPSLLCQEKEAGAGPLSAAFSTRPPTELSFREPTAVDSKPSIPVTPPAEVPSEMTCHHLIDTVPEGRCESSGAAQVASDALALTVQSGVVRRPRSVRVRSGQGGGWRSNLKPEPSGTCLFQSEPLFLPREMKQEAEETQLVIQTRGEKRRLAAATTDGDKLAPDGVVRLERILLGSPRKRRTRVAFTEPGVARPDAKENESGGFIERHGSGAEREDKRKERAVVGQSGRPAACTVKQESNASEVADEGRHRGPGERSERDQPAGWLVPFNRRSRERTRAICKSGAAGDKAASGGAAGECEHGAKRFRAEVLNLWEERGDVATGDHKTAGPCDAIDAKGSKAARQPPSFVPDCEVRALGTSACPADVSAAVITYRATCPSEQPIAQLVSTPPLDGTSTPDAAECGLAALDCPPHEGAASATVKGFPDATALYSASRPAISPETPSLSRAANSPHPADEACTIMTPVASQGIPPDVPPPAADLMPPSPPVSWPATPEKVRPDRPQMSPSPPTAGTAARSVDGLQAVQDRTPGESTGEKAPPEMSAASPCTCSTCCCNEGGTVFVTLLVPCRTAMSGRFPLNGTYFQTNELFADHATSQRPLAAPAADFAGLPRSTVLFGTGATNMFKAASLEAVREVFQHGYICVRGFDVKRRTPKPLSTRLHAGTSVKKK</sequence>
<feature type="region of interest" description="Disordered" evidence="9">
    <location>
        <begin position="1645"/>
        <end position="1698"/>
    </location>
</feature>
<evidence type="ECO:0000256" key="3">
    <source>
        <dbReference type="ARBA" id="ARBA00005646"/>
    </source>
</evidence>
<gene>
    <name evidence="11" type="ORF">KFL_001790260</name>
</gene>
<dbReference type="InterPro" id="IPR023170">
    <property type="entry name" value="HhH_base_excis_C"/>
</dbReference>
<dbReference type="InterPro" id="IPR028925">
    <property type="entry name" value="RRM_DME"/>
</dbReference>
<dbReference type="GO" id="GO:0019104">
    <property type="term" value="F:DNA N-glycosylase activity"/>
    <property type="evidence" value="ECO:0007669"/>
    <property type="project" value="InterPro"/>
</dbReference>
<dbReference type="Proteomes" id="UP000054558">
    <property type="component" value="Unassembled WGS sequence"/>
</dbReference>
<dbReference type="InterPro" id="IPR011257">
    <property type="entry name" value="DNA_glycosylase"/>
</dbReference>
<dbReference type="STRING" id="105231.A0A1Y1I643"/>
<feature type="region of interest" description="Disordered" evidence="9">
    <location>
        <begin position="1195"/>
        <end position="1229"/>
    </location>
</feature>
<organism evidence="11 12">
    <name type="scientific">Klebsormidium nitens</name>
    <name type="common">Green alga</name>
    <name type="synonym">Ulothrix nitens</name>
    <dbReference type="NCBI Taxonomy" id="105231"/>
    <lineage>
        <taxon>Eukaryota</taxon>
        <taxon>Viridiplantae</taxon>
        <taxon>Streptophyta</taxon>
        <taxon>Klebsormidiophyceae</taxon>
        <taxon>Klebsormidiales</taxon>
        <taxon>Klebsormidiaceae</taxon>
        <taxon>Klebsormidium</taxon>
    </lineage>
</organism>
<accession>A0A1Y1I643</accession>
<feature type="region of interest" description="Disordered" evidence="9">
    <location>
        <begin position="785"/>
        <end position="808"/>
    </location>
</feature>
<feature type="compositionally biased region" description="Low complexity" evidence="9">
    <location>
        <begin position="788"/>
        <end position="803"/>
    </location>
</feature>
<name>A0A1Y1I643_KLENI</name>
<dbReference type="Gene3D" id="1.10.1670.10">
    <property type="entry name" value="Helix-hairpin-Helix base-excision DNA repair enzymes (C-terminal)"/>
    <property type="match status" value="1"/>
</dbReference>
<feature type="region of interest" description="Disordered" evidence="9">
    <location>
        <begin position="486"/>
        <end position="564"/>
    </location>
</feature>
<feature type="compositionally biased region" description="Basic and acidic residues" evidence="9">
    <location>
        <begin position="1425"/>
        <end position="1440"/>
    </location>
</feature>
<feature type="compositionally biased region" description="Low complexity" evidence="9">
    <location>
        <begin position="681"/>
        <end position="693"/>
    </location>
</feature>
<evidence type="ECO:0000256" key="7">
    <source>
        <dbReference type="ARBA" id="ARBA00023125"/>
    </source>
</evidence>
<feature type="domain" description="HhH-GPD" evidence="10">
    <location>
        <begin position="285"/>
        <end position="457"/>
    </location>
</feature>
<feature type="region of interest" description="Disordered" evidence="9">
    <location>
        <begin position="657"/>
        <end position="704"/>
    </location>
</feature>
<dbReference type="GO" id="GO:0051539">
    <property type="term" value="F:4 iron, 4 sulfur cluster binding"/>
    <property type="evidence" value="ECO:0007669"/>
    <property type="project" value="InterPro"/>
</dbReference>
<dbReference type="InterPro" id="IPR044811">
    <property type="entry name" value="DME/ROS1"/>
</dbReference>
<dbReference type="InterPro" id="IPR003651">
    <property type="entry name" value="Endonuclease3_FeS-loop_motif"/>
</dbReference>
<dbReference type="PANTHER" id="PTHR46213">
    <property type="entry name" value="TRANSCRIPTIONAL ACTIVATOR DEMETER"/>
    <property type="match status" value="1"/>
</dbReference>
<evidence type="ECO:0000259" key="10">
    <source>
        <dbReference type="SMART" id="SM00478"/>
    </source>
</evidence>
<dbReference type="SUPFAM" id="SSF48150">
    <property type="entry name" value="DNA-glycosylase"/>
    <property type="match status" value="1"/>
</dbReference>
<dbReference type="GO" id="GO:0035514">
    <property type="term" value="F:DNA demethylase activity"/>
    <property type="evidence" value="ECO:0007669"/>
    <property type="project" value="InterPro"/>
</dbReference>
<evidence type="ECO:0000256" key="6">
    <source>
        <dbReference type="ARBA" id="ARBA00023014"/>
    </source>
</evidence>
<keyword evidence="5" id="KW-0408">Iron</keyword>
<feature type="region of interest" description="Disordered" evidence="9">
    <location>
        <begin position="891"/>
        <end position="940"/>
    </location>
</feature>
<comment type="cofactor">
    <cofactor evidence="1">
        <name>[4Fe-4S] cluster</name>
        <dbReference type="ChEBI" id="CHEBI:49883"/>
    </cofactor>
</comment>
<evidence type="ECO:0000256" key="1">
    <source>
        <dbReference type="ARBA" id="ARBA00001966"/>
    </source>
</evidence>
<dbReference type="SMART" id="SM00478">
    <property type="entry name" value="ENDO3c"/>
    <property type="match status" value="1"/>
</dbReference>
<dbReference type="GO" id="GO:0005634">
    <property type="term" value="C:nucleus"/>
    <property type="evidence" value="ECO:0007669"/>
    <property type="project" value="UniProtKB-SubCell"/>
</dbReference>
<evidence type="ECO:0000313" key="12">
    <source>
        <dbReference type="Proteomes" id="UP000054558"/>
    </source>
</evidence>
<dbReference type="EMBL" id="DF237128">
    <property type="protein sequence ID" value="GAQ84186.1"/>
    <property type="molecule type" value="Genomic_DNA"/>
</dbReference>
<feature type="compositionally biased region" description="Polar residues" evidence="9">
    <location>
        <begin position="930"/>
        <end position="940"/>
    </location>
</feature>
<evidence type="ECO:0000256" key="9">
    <source>
        <dbReference type="SAM" id="MobiDB-lite"/>
    </source>
</evidence>
<keyword evidence="6" id="KW-0411">Iron-sulfur</keyword>
<keyword evidence="4" id="KW-0479">Metal-binding</keyword>
<dbReference type="GO" id="GO:0006284">
    <property type="term" value="P:base-excision repair"/>
    <property type="evidence" value="ECO:0007669"/>
    <property type="project" value="InterPro"/>
</dbReference>
<evidence type="ECO:0000313" key="11">
    <source>
        <dbReference type="EMBL" id="GAQ84186.1"/>
    </source>
</evidence>
<dbReference type="GO" id="GO:0046872">
    <property type="term" value="F:metal ion binding"/>
    <property type="evidence" value="ECO:0007669"/>
    <property type="project" value="UniProtKB-KW"/>
</dbReference>
<dbReference type="GO" id="GO:0141166">
    <property type="term" value="P:chromosomal 5-methylcytosine DNA demethylation pathway"/>
    <property type="evidence" value="ECO:0007669"/>
    <property type="project" value="InterPro"/>
</dbReference>
<feature type="compositionally biased region" description="Low complexity" evidence="9">
    <location>
        <begin position="9"/>
        <end position="20"/>
    </location>
</feature>
<dbReference type="GO" id="GO:0003677">
    <property type="term" value="F:DNA binding"/>
    <property type="evidence" value="ECO:0007669"/>
    <property type="project" value="UniProtKB-KW"/>
</dbReference>
<feature type="region of interest" description="Disordered" evidence="9">
    <location>
        <begin position="1"/>
        <end position="72"/>
    </location>
</feature>
<keyword evidence="12" id="KW-1185">Reference proteome</keyword>
<feature type="compositionally biased region" description="Low complexity" evidence="9">
    <location>
        <begin position="913"/>
        <end position="929"/>
    </location>
</feature>
<keyword evidence="7" id="KW-0238">DNA-binding</keyword>
<feature type="region of interest" description="Disordered" evidence="9">
    <location>
        <begin position="723"/>
        <end position="773"/>
    </location>
</feature>
<dbReference type="InterPro" id="IPR003265">
    <property type="entry name" value="HhH-GPD_domain"/>
</dbReference>
<comment type="similarity">
    <text evidence="3">Belongs to the DNA glycosylase family. DEMETER subfamily.</text>
</comment>
<dbReference type="OMA" id="PEEHITE"/>
<feature type="region of interest" description="Disordered" evidence="9">
    <location>
        <begin position="840"/>
        <end position="870"/>
    </location>
</feature>
<feature type="compositionally biased region" description="Basic and acidic residues" evidence="9">
    <location>
        <begin position="1373"/>
        <end position="1401"/>
    </location>
</feature>